<feature type="binding site" evidence="7">
    <location>
        <position position="209"/>
    </location>
    <ligand>
        <name>Mg(2+)</name>
        <dbReference type="ChEBI" id="CHEBI:18420"/>
    </ligand>
</feature>
<dbReference type="Pfam" id="PF13167">
    <property type="entry name" value="GTP-bdg_N"/>
    <property type="match status" value="1"/>
</dbReference>
<keyword evidence="1 7" id="KW-0479">Metal-binding</keyword>
<dbReference type="PRINTS" id="PR00326">
    <property type="entry name" value="GTP1OBG"/>
</dbReference>
<comment type="similarity">
    <text evidence="5">Belongs to the TRAFAC class OBG-HflX-like GTPase superfamily. HflX GTPase family.</text>
</comment>
<comment type="cofactor">
    <cofactor evidence="7">
        <name>Mg(2+)</name>
        <dbReference type="ChEBI" id="CHEBI:18420"/>
    </cofactor>
</comment>
<dbReference type="GO" id="GO:0005525">
    <property type="term" value="F:GTP binding"/>
    <property type="evidence" value="ECO:0007669"/>
    <property type="project" value="UniProtKB-UniRule"/>
</dbReference>
<dbReference type="GO" id="GO:0043022">
    <property type="term" value="F:ribosome binding"/>
    <property type="evidence" value="ECO:0007669"/>
    <property type="project" value="TreeGrafter"/>
</dbReference>
<feature type="binding site" evidence="6">
    <location>
        <begin position="248"/>
        <end position="251"/>
    </location>
    <ligand>
        <name>GTP</name>
        <dbReference type="ChEBI" id="CHEBI:37565"/>
    </ligand>
</feature>
<gene>
    <name evidence="5" type="primary">hflX</name>
    <name evidence="9" type="ORF">B9J98_00810</name>
</gene>
<evidence type="ECO:0000256" key="3">
    <source>
        <dbReference type="ARBA" id="ARBA00022842"/>
    </source>
</evidence>
<comment type="function">
    <text evidence="5">GTPase that associates with the 50S ribosomal subunit and may have a role during protein synthesis or ribosome biogenesis.</text>
</comment>
<dbReference type="PANTHER" id="PTHR10229:SF8">
    <property type="entry name" value="GTPASE HFLX"/>
    <property type="match status" value="1"/>
</dbReference>
<dbReference type="GO" id="GO:0046872">
    <property type="term" value="F:metal ion binding"/>
    <property type="evidence" value="ECO:0007669"/>
    <property type="project" value="UniProtKB-KW"/>
</dbReference>
<dbReference type="InterPro" id="IPR030394">
    <property type="entry name" value="G_HFLX_dom"/>
</dbReference>
<dbReference type="InterPro" id="IPR005225">
    <property type="entry name" value="Small_GTP-bd"/>
</dbReference>
<feature type="binding site" evidence="6">
    <location>
        <begin position="316"/>
        <end position="319"/>
    </location>
    <ligand>
        <name>GTP</name>
        <dbReference type="ChEBI" id="CHEBI:37565"/>
    </ligand>
</feature>
<dbReference type="InterPro" id="IPR032305">
    <property type="entry name" value="GTP-bd_M"/>
</dbReference>
<evidence type="ECO:0000256" key="5">
    <source>
        <dbReference type="HAMAP-Rule" id="MF_00900"/>
    </source>
</evidence>
<comment type="subunit">
    <text evidence="5">Monomer. Associates with the 50S ribosomal subunit.</text>
</comment>
<comment type="caution">
    <text evidence="9">The sequence shown here is derived from an EMBL/GenBank/DDBJ whole genome shotgun (WGS) entry which is preliminary data.</text>
</comment>
<proteinExistence type="inferred from homology"/>
<dbReference type="Pfam" id="PF01926">
    <property type="entry name" value="MMR_HSR1"/>
    <property type="match status" value="1"/>
</dbReference>
<dbReference type="GO" id="GO:0005737">
    <property type="term" value="C:cytoplasm"/>
    <property type="evidence" value="ECO:0007669"/>
    <property type="project" value="UniProtKB-SubCell"/>
</dbReference>
<keyword evidence="3 7" id="KW-0460">Magnesium</keyword>
<dbReference type="InterPro" id="IPR006073">
    <property type="entry name" value="GTP-bd"/>
</dbReference>
<dbReference type="NCBIfam" id="TIGR03156">
    <property type="entry name" value="GTP_HflX"/>
    <property type="match status" value="1"/>
</dbReference>
<dbReference type="Proteomes" id="UP000244066">
    <property type="component" value="Unassembled WGS sequence"/>
</dbReference>
<sequence>MTRKNNTYQPLRVAIVHRLCPDERPNLDELRELCSTAGYEVVYELVQRRHPHPKYNIGPGKLAELKDAIKRLKIEKVIFENEIKTVQEYNLAKTLGVPVMSRSQLILEIFSLHASSMEAKLQIKLAELKYELSRAREKVRLAKMGEQPGFHGLGAYEADVYYNEINRRIHLLNKKLASIKKRRELFRLRREKYGTPTVSLVGYTNAGKSTLFNALASENVPVDDRLFTTLSTTIRLVRIKGRSAFLSDTVGFIKNLPPILIDAFHSTLSEILFSDLILLVADFSEPVEIIREKLAYSLETLGLIGAHSIPTLVVLNKIDLVSDVEKKVEALNLALPYVTVSALYRTNLDLLEQHVASMMGGYVVATAEIDGSDEGSAKVLSEIREKSNILEMKYNDGLIELKVETPYYLAEKLKRLGLVKSFRVEGN</sequence>
<evidence type="ECO:0000259" key="8">
    <source>
        <dbReference type="PROSITE" id="PS51705"/>
    </source>
</evidence>
<feature type="binding site" evidence="6">
    <location>
        <begin position="202"/>
        <end position="209"/>
    </location>
    <ligand>
        <name>GTP</name>
        <dbReference type="ChEBI" id="CHEBI:37565"/>
    </ligand>
</feature>
<feature type="binding site" evidence="6">
    <location>
        <begin position="227"/>
        <end position="231"/>
    </location>
    <ligand>
        <name>GTP</name>
        <dbReference type="ChEBI" id="CHEBI:37565"/>
    </ligand>
</feature>
<keyword evidence="5" id="KW-0963">Cytoplasm</keyword>
<name>A0A2R7YBY1_9ARCH</name>
<dbReference type="InterPro" id="IPR042108">
    <property type="entry name" value="GTPase_HflX_N_sf"/>
</dbReference>
<keyword evidence="2 5" id="KW-0547">Nucleotide-binding</keyword>
<accession>A0A2R7YBY1</accession>
<feature type="binding site" evidence="6">
    <location>
        <begin position="341"/>
        <end position="343"/>
    </location>
    <ligand>
        <name>GTP</name>
        <dbReference type="ChEBI" id="CHEBI:37565"/>
    </ligand>
</feature>
<dbReference type="NCBIfam" id="TIGR00231">
    <property type="entry name" value="small_GTP"/>
    <property type="match status" value="1"/>
</dbReference>
<dbReference type="SUPFAM" id="SSF52540">
    <property type="entry name" value="P-loop containing nucleoside triphosphate hydrolases"/>
    <property type="match status" value="1"/>
</dbReference>
<keyword evidence="4 5" id="KW-0342">GTP-binding</keyword>
<dbReference type="GO" id="GO:0003924">
    <property type="term" value="F:GTPase activity"/>
    <property type="evidence" value="ECO:0007669"/>
    <property type="project" value="UniProtKB-UniRule"/>
</dbReference>
<protein>
    <recommendedName>
        <fullName evidence="5">GTPase HflX</fullName>
    </recommendedName>
    <alternativeName>
        <fullName evidence="5">GTP-binding protein HflX</fullName>
    </alternativeName>
</protein>
<evidence type="ECO:0000313" key="10">
    <source>
        <dbReference type="Proteomes" id="UP000244066"/>
    </source>
</evidence>
<evidence type="ECO:0000256" key="4">
    <source>
        <dbReference type="ARBA" id="ARBA00023134"/>
    </source>
</evidence>
<evidence type="ECO:0000256" key="6">
    <source>
        <dbReference type="PIRSR" id="PIRSR006809-1"/>
    </source>
</evidence>
<dbReference type="HAMAP" id="MF_00900">
    <property type="entry name" value="GTPase_HflX"/>
    <property type="match status" value="1"/>
</dbReference>
<dbReference type="EMBL" id="NDWU01000001">
    <property type="protein sequence ID" value="PUA34412.1"/>
    <property type="molecule type" value="Genomic_DNA"/>
</dbReference>
<dbReference type="PIRSF" id="PIRSF006809">
    <property type="entry name" value="GTP-binding_hflX_prd"/>
    <property type="match status" value="1"/>
</dbReference>
<dbReference type="PROSITE" id="PS51705">
    <property type="entry name" value="G_HFLX"/>
    <property type="match status" value="1"/>
</dbReference>
<dbReference type="Gene3D" id="3.40.50.11060">
    <property type="entry name" value="GTPase HflX, N-terminal domain"/>
    <property type="match status" value="1"/>
</dbReference>
<feature type="binding site" evidence="7">
    <location>
        <position position="229"/>
    </location>
    <ligand>
        <name>Mg(2+)</name>
        <dbReference type="ChEBI" id="CHEBI:18420"/>
    </ligand>
</feature>
<evidence type="ECO:0000256" key="7">
    <source>
        <dbReference type="PIRSR" id="PIRSR006809-2"/>
    </source>
</evidence>
<dbReference type="PANTHER" id="PTHR10229">
    <property type="entry name" value="GTP-BINDING PROTEIN HFLX"/>
    <property type="match status" value="1"/>
</dbReference>
<evidence type="ECO:0000256" key="1">
    <source>
        <dbReference type="ARBA" id="ARBA00022723"/>
    </source>
</evidence>
<dbReference type="AlphaFoldDB" id="A0A2R7YBY1"/>
<organism evidence="9 10">
    <name type="scientific">Candidatus Terraquivivens tikiterensis</name>
    <dbReference type="NCBI Taxonomy" id="1980982"/>
    <lineage>
        <taxon>Archaea</taxon>
        <taxon>Nitrososphaerota</taxon>
        <taxon>Candidatus Wolframiiraptoraceae</taxon>
        <taxon>Candidatus Terraquivivens</taxon>
    </lineage>
</organism>
<dbReference type="InterPro" id="IPR025121">
    <property type="entry name" value="GTPase_HflX_N"/>
</dbReference>
<feature type="domain" description="Hflx-type G" evidence="8">
    <location>
        <begin position="196"/>
        <end position="363"/>
    </location>
</feature>
<evidence type="ECO:0000313" key="9">
    <source>
        <dbReference type="EMBL" id="PUA34412.1"/>
    </source>
</evidence>
<dbReference type="InterPro" id="IPR027417">
    <property type="entry name" value="P-loop_NTPase"/>
</dbReference>
<dbReference type="Pfam" id="PF16360">
    <property type="entry name" value="GTP-bdg_M"/>
    <property type="match status" value="1"/>
</dbReference>
<dbReference type="InterPro" id="IPR016496">
    <property type="entry name" value="GTPase_HflX"/>
</dbReference>
<reference evidence="9 10" key="1">
    <citation type="submission" date="2017-04" db="EMBL/GenBank/DDBJ databases">
        <title>Draft Aigarchaeota genome from a New Zealand hot spring.</title>
        <authorList>
            <person name="Reysenbach A.-L."/>
            <person name="Donaho J.A."/>
            <person name="Gerhart J."/>
            <person name="Kelley J.F."/>
            <person name="Kouba K."/>
            <person name="Podar M."/>
            <person name="Stott M."/>
        </authorList>
    </citation>
    <scope>NUCLEOTIDE SEQUENCE [LARGE SCALE GENOMIC DNA]</scope>
    <source>
        <strain evidence="9">NZ13_MG1</strain>
    </source>
</reference>
<dbReference type="CDD" id="cd01878">
    <property type="entry name" value="HflX"/>
    <property type="match status" value="1"/>
</dbReference>
<comment type="subcellular location">
    <subcellularLocation>
        <location evidence="5">Cytoplasm</location>
    </subcellularLocation>
    <text evidence="5">May associate with membranes.</text>
</comment>
<dbReference type="Gene3D" id="6.10.250.2860">
    <property type="match status" value="1"/>
</dbReference>
<evidence type="ECO:0000256" key="2">
    <source>
        <dbReference type="ARBA" id="ARBA00022741"/>
    </source>
</evidence>
<dbReference type="Gene3D" id="3.40.50.300">
    <property type="entry name" value="P-loop containing nucleotide triphosphate hydrolases"/>
    <property type="match status" value="1"/>
</dbReference>